<evidence type="ECO:0000313" key="2">
    <source>
        <dbReference type="Proteomes" id="UP001499988"/>
    </source>
</evidence>
<reference evidence="2" key="1">
    <citation type="journal article" date="2019" name="Int. J. Syst. Evol. Microbiol.">
        <title>The Global Catalogue of Microorganisms (GCM) 10K type strain sequencing project: providing services to taxonomists for standard genome sequencing and annotation.</title>
        <authorList>
            <consortium name="The Broad Institute Genomics Platform"/>
            <consortium name="The Broad Institute Genome Sequencing Center for Infectious Disease"/>
            <person name="Wu L."/>
            <person name="Ma J."/>
        </authorList>
    </citation>
    <scope>NUCLEOTIDE SEQUENCE [LARGE SCALE GENOMIC DNA]</scope>
    <source>
        <strain evidence="2">JCM 18401</strain>
    </source>
</reference>
<accession>A0ABP9EGS2</accession>
<evidence type="ECO:0000313" key="1">
    <source>
        <dbReference type="EMBL" id="GAA4878830.1"/>
    </source>
</evidence>
<sequence>METAGVNTGYQPAGGGAGGLIGMGAAKSLSPRTLHAVARCQAVVWAIQIREGRIRWLLPAIEIAVFSPIVIAKRR</sequence>
<dbReference type="EMBL" id="BAABJZ010000014">
    <property type="protein sequence ID" value="GAA4878830.1"/>
    <property type="molecule type" value="Genomic_DNA"/>
</dbReference>
<proteinExistence type="predicted"/>
<name>A0ABP9EGS2_9GAMM</name>
<organism evidence="1 2">
    <name type="scientific">Ferrimonas pelagia</name>
    <dbReference type="NCBI Taxonomy" id="1177826"/>
    <lineage>
        <taxon>Bacteria</taxon>
        <taxon>Pseudomonadati</taxon>
        <taxon>Pseudomonadota</taxon>
        <taxon>Gammaproteobacteria</taxon>
        <taxon>Alteromonadales</taxon>
        <taxon>Ferrimonadaceae</taxon>
        <taxon>Ferrimonas</taxon>
    </lineage>
</organism>
<dbReference type="Proteomes" id="UP001499988">
    <property type="component" value="Unassembled WGS sequence"/>
</dbReference>
<comment type="caution">
    <text evidence="1">The sequence shown here is derived from an EMBL/GenBank/DDBJ whole genome shotgun (WGS) entry which is preliminary data.</text>
</comment>
<protein>
    <submittedName>
        <fullName evidence="1">Uncharacterized protein</fullName>
    </submittedName>
</protein>
<gene>
    <name evidence="1" type="ORF">GCM10023333_10700</name>
</gene>
<keyword evidence="2" id="KW-1185">Reference proteome</keyword>